<accession>C3XHH4</accession>
<evidence type="ECO:0000313" key="1">
    <source>
        <dbReference type="EMBL" id="EEO24463.1"/>
    </source>
</evidence>
<dbReference type="AlphaFoldDB" id="C3XHH4"/>
<evidence type="ECO:0000313" key="2">
    <source>
        <dbReference type="Proteomes" id="UP000005085"/>
    </source>
</evidence>
<keyword evidence="2" id="KW-1185">Reference proteome</keyword>
<dbReference type="RefSeq" id="WP_005219219.1">
    <property type="nucleotide sequence ID" value="NZ_KI392033.1"/>
</dbReference>
<sequence length="411" mass="48351">MVFSRQHIHNIAKKNFIIDFELLSILGITKTEAIILDHISYFNKAYGAISLNISQFVEILQISRQHFYRCIKKLVDKNLIFKDSKGIEVTELYKETKFTCFKKAHNNKSKQADKYDKNAKTDDFNKHEKMLDNLSQNVTKVSHNVTLPIPYNTNNNFMCVSNTHKGNIRDCIRNHQQMQQTERFVDLLNWCRTKQVEKGMNENVLQEIEINQLQNLLQNKQDTQIQTEIQTIQQSLKEKMSASELEALRSFSISLARTGMFLIPQNQKTFVCHVEKLVAQKKDLQSMIAYSKENNCLWICDDNDDSVGMQCLERLWNCVETTLQEKEQEVIEHVSTKHRNLLLQFMNYRKEKGRAMNEFSLKRLCFVFNELEQKGISVINCVNQSIERGYNWVFKPTHRNRFFNRKAKKVA</sequence>
<dbReference type="InterPro" id="IPR036390">
    <property type="entry name" value="WH_DNA-bd_sf"/>
</dbReference>
<dbReference type="SUPFAM" id="SSF46785">
    <property type="entry name" value="Winged helix' DNA-binding domain"/>
    <property type="match status" value="1"/>
</dbReference>
<comment type="caution">
    <text evidence="1">The sequence shown here is derived from an EMBL/GenBank/DDBJ whole genome shotgun (WGS) entry which is preliminary data.</text>
</comment>
<gene>
    <name evidence="1" type="ORF">HRAG_01520</name>
</gene>
<dbReference type="EMBL" id="ACDN02000009">
    <property type="protein sequence ID" value="EEO24463.1"/>
    <property type="molecule type" value="Genomic_DNA"/>
</dbReference>
<dbReference type="Proteomes" id="UP000005085">
    <property type="component" value="Unassembled WGS sequence"/>
</dbReference>
<protein>
    <submittedName>
        <fullName evidence="1">Uncharacterized protein</fullName>
    </submittedName>
</protein>
<reference evidence="1 2" key="1">
    <citation type="journal article" date="2014" name="Genome Announc.">
        <title>Draft genome sequences of six enterohepatic helicobacter species isolated from humans and one from rhesus macaques.</title>
        <authorList>
            <person name="Shen Z."/>
            <person name="Sheh A."/>
            <person name="Young S.K."/>
            <person name="Abouelliel A."/>
            <person name="Ward D.V."/>
            <person name="Earl A.M."/>
            <person name="Fox J.G."/>
        </authorList>
    </citation>
    <scope>NUCLEOTIDE SEQUENCE [LARGE SCALE GENOMIC DNA]</scope>
    <source>
        <strain evidence="1 2">ATCC 43879</strain>
    </source>
</reference>
<organism evidence="1 2">
    <name type="scientific">Helicobacter bilis ATCC 43879</name>
    <dbReference type="NCBI Taxonomy" id="613026"/>
    <lineage>
        <taxon>Bacteria</taxon>
        <taxon>Pseudomonadati</taxon>
        <taxon>Campylobacterota</taxon>
        <taxon>Epsilonproteobacteria</taxon>
        <taxon>Campylobacterales</taxon>
        <taxon>Helicobacteraceae</taxon>
        <taxon>Helicobacter</taxon>
    </lineage>
</organism>
<proteinExistence type="predicted"/>
<dbReference type="InterPro" id="IPR036388">
    <property type="entry name" value="WH-like_DNA-bd_sf"/>
</dbReference>
<dbReference type="HOGENOM" id="CLU_668630_0_0_7"/>
<dbReference type="Gene3D" id="1.10.10.10">
    <property type="entry name" value="Winged helix-like DNA-binding domain superfamily/Winged helix DNA-binding domain"/>
    <property type="match status" value="1"/>
</dbReference>
<name>C3XHH4_9HELI</name>